<gene>
    <name evidence="1" type="ORF">MC7420_1187</name>
</gene>
<dbReference type="HOGENOM" id="CLU_2141613_0_0_3"/>
<evidence type="ECO:0000313" key="1">
    <source>
        <dbReference type="EMBL" id="EDX73391.1"/>
    </source>
</evidence>
<accession>B4VXF0</accession>
<dbReference type="eggNOG" id="COG5381">
    <property type="taxonomic scope" value="Bacteria"/>
</dbReference>
<dbReference type="AlphaFoldDB" id="B4VXF0"/>
<dbReference type="OrthoDB" id="5488639at2"/>
<sequence length="112" mass="13259">MNQNQILGNFRDDILADYKLFTLELYVHAISRVRRKQTRYLSVAFMTDYIANLFPTQEDDIHTFERQLKIKSAATYITNELLENCVKFHDNRLKHPIKISSEQDAKPAAWLR</sequence>
<proteinExistence type="predicted"/>
<organism evidence="1 2">
    <name type="scientific">Coleofasciculus chthonoplastes PCC 7420</name>
    <dbReference type="NCBI Taxonomy" id="118168"/>
    <lineage>
        <taxon>Bacteria</taxon>
        <taxon>Bacillati</taxon>
        <taxon>Cyanobacteriota</taxon>
        <taxon>Cyanophyceae</taxon>
        <taxon>Coleofasciculales</taxon>
        <taxon>Coleofasciculaceae</taxon>
        <taxon>Coleofasciculus</taxon>
    </lineage>
</organism>
<name>B4VXF0_9CYAN</name>
<dbReference type="Proteomes" id="UP000003835">
    <property type="component" value="Unassembled WGS sequence"/>
</dbReference>
<dbReference type="STRING" id="118168.MC7420_1187"/>
<evidence type="ECO:0000313" key="2">
    <source>
        <dbReference type="Proteomes" id="UP000003835"/>
    </source>
</evidence>
<protein>
    <submittedName>
        <fullName evidence="1">Uncharacterized protein</fullName>
    </submittedName>
</protein>
<keyword evidence="2" id="KW-1185">Reference proteome</keyword>
<dbReference type="EMBL" id="DS989858">
    <property type="protein sequence ID" value="EDX73391.1"/>
    <property type="molecule type" value="Genomic_DNA"/>
</dbReference>
<reference evidence="1 2" key="1">
    <citation type="submission" date="2008-07" db="EMBL/GenBank/DDBJ databases">
        <authorList>
            <person name="Tandeau de Marsac N."/>
            <person name="Ferriera S."/>
            <person name="Johnson J."/>
            <person name="Kravitz S."/>
            <person name="Beeson K."/>
            <person name="Sutton G."/>
            <person name="Rogers Y.-H."/>
            <person name="Friedman R."/>
            <person name="Frazier M."/>
            <person name="Venter J.C."/>
        </authorList>
    </citation>
    <scope>NUCLEOTIDE SEQUENCE [LARGE SCALE GENOMIC DNA]</scope>
    <source>
        <strain evidence="1 2">PCC 7420</strain>
    </source>
</reference>
<dbReference type="RefSeq" id="WP_006103467.1">
    <property type="nucleotide sequence ID" value="NZ_DS989858.1"/>
</dbReference>